<comment type="caution">
    <text evidence="2">The sequence shown here is derived from an EMBL/GenBank/DDBJ whole genome shotgun (WGS) entry which is preliminary data.</text>
</comment>
<feature type="chain" id="PRO_5046756932" evidence="1">
    <location>
        <begin position="27"/>
        <end position="570"/>
    </location>
</feature>
<dbReference type="Proteomes" id="UP000800981">
    <property type="component" value="Unassembled WGS sequence"/>
</dbReference>
<keyword evidence="1" id="KW-0732">Signal</keyword>
<evidence type="ECO:0000256" key="1">
    <source>
        <dbReference type="SAM" id="SignalP"/>
    </source>
</evidence>
<name>A0ABX0H1L1_9ACTN</name>
<dbReference type="Gene3D" id="2.60.270.50">
    <property type="match status" value="3"/>
</dbReference>
<dbReference type="EMBL" id="JAANNP010000070">
    <property type="protein sequence ID" value="NHC15924.1"/>
    <property type="molecule type" value="Genomic_DNA"/>
</dbReference>
<accession>A0ABX0H1L1</accession>
<evidence type="ECO:0000313" key="3">
    <source>
        <dbReference type="Proteomes" id="UP000800981"/>
    </source>
</evidence>
<gene>
    <name evidence="2" type="ORF">G9H71_19250</name>
</gene>
<reference evidence="2 3" key="1">
    <citation type="submission" date="2020-03" db="EMBL/GenBank/DDBJ databases">
        <title>Two novel Motilibacter sp.</title>
        <authorList>
            <person name="Liu S."/>
        </authorList>
    </citation>
    <scope>NUCLEOTIDE SEQUENCE [LARGE SCALE GENOMIC DNA]</scope>
    <source>
        <strain evidence="2 3">E257</strain>
    </source>
</reference>
<keyword evidence="3" id="KW-1185">Reference proteome</keyword>
<feature type="signal peptide" evidence="1">
    <location>
        <begin position="1"/>
        <end position="26"/>
    </location>
</feature>
<organism evidence="2 3">
    <name type="scientific">Motilibacter deserti</name>
    <dbReference type="NCBI Taxonomy" id="2714956"/>
    <lineage>
        <taxon>Bacteria</taxon>
        <taxon>Bacillati</taxon>
        <taxon>Actinomycetota</taxon>
        <taxon>Actinomycetes</taxon>
        <taxon>Motilibacterales</taxon>
        <taxon>Motilibacteraceae</taxon>
        <taxon>Motilibacter</taxon>
    </lineage>
</organism>
<dbReference type="RefSeq" id="WP_166284406.1">
    <property type="nucleotide sequence ID" value="NZ_JAANNP010000070.1"/>
</dbReference>
<sequence>MRISRSLAALALVGAVSAVGAPAAFASPAQAPSAATAAVTIAAQPAASAVADALNAVNAHVANGQIQPSLGRSLRADLQTAVTAQAAGDDAAATAALFDARETVYAADLSQIAAAAGVDLLPELDGMLGDPAGYVRAREVARNLLQNGDIAASTARRVVADLKAAEADSSRLPALRAYVAALPGSKADAAGKAGLANVLQTLQLGSPQSSSGVTVRVTNSTGVPLTLVSTSKPYGDWSGQFPQTLQPGDTAAAGVSSFSIEGAQLQAVYAAPDGTRFDVSGYVPLAGSNSTSQSVTGTNAGSYTIDHSIGSGWHPTASFNLRPKASLGAVDSSSGVTVKITNSTGKDLTRASEYKPYGDWTTEFPTTIPAGATVTAKVDSFSIEGAIASADYVTADGTRFTAGGYVPLAGSNSTSQGVSGTNASSYTIDHSIGSGWHPTASFTLRPKASLGAVESSSGVTVKIVNNTGKDLTRSSEYKPYGSWTTEFPATLPAGGTATAVVDSFSIEGAIAGATYVSADGTSFSATGYVPFAGSNSTSQDVSGTNAGSYTVDHHIDGGWHPTATFTLRTR</sequence>
<protein>
    <submittedName>
        <fullName evidence="2">Uncharacterized protein</fullName>
    </submittedName>
</protein>
<proteinExistence type="predicted"/>
<evidence type="ECO:0000313" key="2">
    <source>
        <dbReference type="EMBL" id="NHC15924.1"/>
    </source>
</evidence>